<sequence length="964" mass="105150">MPFICFDADNVIIHAGRCTGGEWERLRSEWRTLALRMACCPAAAIPVVHETGTRFFRHHPGEDCGSESESLEHQSVKADAAVAAQAAGWSVAIEGGGTAPGGEKWRADVLCVRGEERIALEVQMSRQTREEYWRRQAVYASSGVKGVWFAGHKGFEPHWSTPDLPIFPIRMTGLKADVRLGRGRHRDPEMPVERFVGEFLRGLWHCREPIAAPAVIVPELAVCLDCGREVLTGPAVAAFPGEADPAYPSGPIFARTLDLDIADTATARSAWSSHRIIAPPRKGMRCPYCSGRLCAPIHFTPERLCKAQHCIQERHGSILLTAGGWWRRGEPLIPKGWMRPETPPGDPISLTSITERSRRRLTAPLHAVRARREAVLSAIRSAIADQSGWRLLLNDQGIFCDGDDPGNWIADIVLEETVPGGRRMAFFLAFDTYALPRCRLYAQRAANQYPDSDAVLLSPALNRLGFSKRVLDIPMTGGSKPLVSVNDEMVTLARFAADLVRGSLVVMTSVRVPYSLLPAPSSCSSCGRTKFVEGFVALHFGEDDSVFGNSIVVVPAPSSWFLSGGTPVGGWRASGAAQSPYCVCGARLRSNVTAEVLLEICGDLQVRHGRWRLPVGPLVWRGTIPLPPDALGHATGHRTWTLDGWESHIGAVAPPPDGDAVAKRRAVFDSLLRGAEATGWRVDASHADQGVVLVRSRTSRVAIAVLTTLPGPEADHRQAAEIRAADAVLRDTGAEEIIWLSMMPDPPLPRGHWRQAILLGWLEDAAYALPARDDPVPLDRFVQDILEGGWEYISEQPLSLTLVPERVRCAHCGSVSAIAPWCAATAAGRPAPSFARILGTMDGGMRLLPLDTAESLRRSAKRQLRLPSFQIRDGAVVQTCVRCGNILLPTLSGETLRQRWTGPGVGFLQVSVGVHRWCRLGEPILTGSLTVAGRPSRGRMTLEQWFAAATPQQLFSDWEGNFGQ</sequence>
<name>A0A4D8QDV5_AZOBR</name>
<reference evidence="2 3" key="1">
    <citation type="submission" date="2018-09" db="EMBL/GenBank/DDBJ databases">
        <title>Whole genome based analysis of evolution and adaptive divergence in Indian and Brazilian strains of Azospirillum brasilense.</title>
        <authorList>
            <person name="Singh C."/>
            <person name="Tripathi A.K."/>
        </authorList>
    </citation>
    <scope>NUCLEOTIDE SEQUENCE [LARGE SCALE GENOMIC DNA]</scope>
    <source>
        <strain evidence="2 3">MTCC4036</strain>
        <plasmid evidence="2 3">p7</plasmid>
    </source>
</reference>
<gene>
    <name evidence="2" type="ORF">D3867_36720</name>
</gene>
<dbReference type="EMBL" id="CP032337">
    <property type="protein sequence ID" value="QCO07431.1"/>
    <property type="molecule type" value="Genomic_DNA"/>
</dbReference>
<dbReference type="Pfam" id="PF06054">
    <property type="entry name" value="CoiA_nuc"/>
    <property type="match status" value="1"/>
</dbReference>
<proteinExistence type="predicted"/>
<protein>
    <recommendedName>
        <fullName evidence="1">Competence protein CoiA nuclease-like domain-containing protein</fullName>
    </recommendedName>
</protein>
<evidence type="ECO:0000313" key="3">
    <source>
        <dbReference type="Proteomes" id="UP000298596"/>
    </source>
</evidence>
<dbReference type="AlphaFoldDB" id="A0A4D8QDV5"/>
<organism evidence="2 3">
    <name type="scientific">Azospirillum brasilense</name>
    <dbReference type="NCBI Taxonomy" id="192"/>
    <lineage>
        <taxon>Bacteria</taxon>
        <taxon>Pseudomonadati</taxon>
        <taxon>Pseudomonadota</taxon>
        <taxon>Alphaproteobacteria</taxon>
        <taxon>Rhodospirillales</taxon>
        <taxon>Azospirillaceae</taxon>
        <taxon>Azospirillum</taxon>
    </lineage>
</organism>
<dbReference type="InterPro" id="IPR010330">
    <property type="entry name" value="CoiA_nuc"/>
</dbReference>
<keyword evidence="2" id="KW-0614">Plasmid</keyword>
<dbReference type="Proteomes" id="UP000298596">
    <property type="component" value="Plasmid p7"/>
</dbReference>
<accession>A0A4D8QDV5</accession>
<geneLocation type="plasmid" evidence="2 3">
    <name>p7</name>
</geneLocation>
<evidence type="ECO:0000259" key="1">
    <source>
        <dbReference type="Pfam" id="PF06054"/>
    </source>
</evidence>
<evidence type="ECO:0000313" key="2">
    <source>
        <dbReference type="EMBL" id="QCO07431.1"/>
    </source>
</evidence>
<feature type="domain" description="Competence protein CoiA nuclease-like" evidence="1">
    <location>
        <begin position="69"/>
        <end position="156"/>
    </location>
</feature>